<keyword evidence="3" id="KW-1185">Reference proteome</keyword>
<sequence length="107" mass="12368">MMRRDKIIVNEMEFRMLSAPQLNSPRSHRAAMKGFSRSSHTEMRRDHRDCIKFERSAAACAMSSTRGMPDEIILAAQPPNSDFRFVDGERLAHRLDRTLPRVPPRSE</sequence>
<feature type="region of interest" description="Disordered" evidence="1">
    <location>
        <begin position="21"/>
        <end position="45"/>
    </location>
</feature>
<evidence type="ECO:0000313" key="2">
    <source>
        <dbReference type="EMBL" id="MVT67600.1"/>
    </source>
</evidence>
<gene>
    <name evidence="2" type="ORF">GPL21_21100</name>
</gene>
<protein>
    <submittedName>
        <fullName evidence="2">Uncharacterized protein</fullName>
    </submittedName>
</protein>
<evidence type="ECO:0000256" key="1">
    <source>
        <dbReference type="SAM" id="MobiDB-lite"/>
    </source>
</evidence>
<evidence type="ECO:0000313" key="3">
    <source>
        <dbReference type="Proteomes" id="UP000436468"/>
    </source>
</evidence>
<reference evidence="2 3" key="1">
    <citation type="submission" date="2019-12" db="EMBL/GenBank/DDBJ databases">
        <title>Draft genome sequences Bradyrhizobium cajani AMBPC1010, Bradyrhizobium pachyrhizi AMBPC1040 and Bradyrhizobium yuanmingense ALSPC3051, three plant growth promoting strains isolated from nodules of Cajanus cajan L. in Dominican Republic.</title>
        <authorList>
            <person name="Flores-Felix J.D."/>
            <person name="Araujo J."/>
            <person name="Diaz-Alcantara C."/>
            <person name="Gonzalez-Andres F."/>
            <person name="Velazquez E."/>
        </authorList>
    </citation>
    <scope>NUCLEOTIDE SEQUENCE [LARGE SCALE GENOMIC DNA]</scope>
    <source>
        <strain evidence="2 3">1040</strain>
    </source>
</reference>
<dbReference type="EMBL" id="WQNF01000014">
    <property type="protein sequence ID" value="MVT67600.1"/>
    <property type="molecule type" value="Genomic_DNA"/>
</dbReference>
<dbReference type="Proteomes" id="UP000436468">
    <property type="component" value="Unassembled WGS sequence"/>
</dbReference>
<name>A0A844SYW3_9BRAD</name>
<dbReference type="AlphaFoldDB" id="A0A844SYW3"/>
<organism evidence="2 3">
    <name type="scientific">Bradyrhizobium pachyrhizi</name>
    <dbReference type="NCBI Taxonomy" id="280333"/>
    <lineage>
        <taxon>Bacteria</taxon>
        <taxon>Pseudomonadati</taxon>
        <taxon>Pseudomonadota</taxon>
        <taxon>Alphaproteobacteria</taxon>
        <taxon>Hyphomicrobiales</taxon>
        <taxon>Nitrobacteraceae</taxon>
        <taxon>Bradyrhizobium</taxon>
    </lineage>
</organism>
<accession>A0A844SYW3</accession>
<proteinExistence type="predicted"/>
<comment type="caution">
    <text evidence="2">The sequence shown here is derived from an EMBL/GenBank/DDBJ whole genome shotgun (WGS) entry which is preliminary data.</text>
</comment>